<dbReference type="SUPFAM" id="SSF54373">
    <property type="entry name" value="FAD-linked reductases, C-terminal domain"/>
    <property type="match status" value="1"/>
</dbReference>
<dbReference type="PANTHER" id="PTHR42923:SF3">
    <property type="entry name" value="PROTOPORPHYRINOGEN OXIDASE"/>
    <property type="match status" value="1"/>
</dbReference>
<dbReference type="PANTHER" id="PTHR42923">
    <property type="entry name" value="PROTOPORPHYRINOGEN OXIDASE"/>
    <property type="match status" value="1"/>
</dbReference>
<comment type="function">
    <text evidence="3 12">Involved in coproporphyrin-dependent heme b biosynthesis. Catalyzes the oxidation of coproporphyrinogen III to coproporphyrin III.</text>
</comment>
<evidence type="ECO:0000313" key="15">
    <source>
        <dbReference type="Proteomes" id="UP000621500"/>
    </source>
</evidence>
<accession>A0ABQ4EYF6</accession>
<keyword evidence="10 12" id="KW-0560">Oxidoreductase</keyword>
<comment type="subcellular location">
    <subcellularLocation>
        <location evidence="12">Cytoplasm</location>
    </subcellularLocation>
</comment>
<dbReference type="Proteomes" id="UP000621500">
    <property type="component" value="Unassembled WGS sequence"/>
</dbReference>
<evidence type="ECO:0000256" key="1">
    <source>
        <dbReference type="ARBA" id="ARBA00001755"/>
    </source>
</evidence>
<dbReference type="Pfam" id="PF01593">
    <property type="entry name" value="Amino_oxidase"/>
    <property type="match status" value="1"/>
</dbReference>
<evidence type="ECO:0000256" key="9">
    <source>
        <dbReference type="ARBA" id="ARBA00022827"/>
    </source>
</evidence>
<comment type="caution">
    <text evidence="14">The sequence shown here is derived from an EMBL/GenBank/DDBJ whole genome shotgun (WGS) entry which is preliminary data.</text>
</comment>
<evidence type="ECO:0000256" key="10">
    <source>
        <dbReference type="ARBA" id="ARBA00023002"/>
    </source>
</evidence>
<gene>
    <name evidence="14" type="primary">hemY</name>
    <name evidence="14" type="ORF">Pma05_62390</name>
</gene>
<evidence type="ECO:0000256" key="3">
    <source>
        <dbReference type="ARBA" id="ARBA00002185"/>
    </source>
</evidence>
<dbReference type="SUPFAM" id="SSF51905">
    <property type="entry name" value="FAD/NAD(P)-binding domain"/>
    <property type="match status" value="1"/>
</dbReference>
<organism evidence="14 15">
    <name type="scientific">Plantactinospora mayteni</name>
    <dbReference type="NCBI Taxonomy" id="566021"/>
    <lineage>
        <taxon>Bacteria</taxon>
        <taxon>Bacillati</taxon>
        <taxon>Actinomycetota</taxon>
        <taxon>Actinomycetes</taxon>
        <taxon>Micromonosporales</taxon>
        <taxon>Micromonosporaceae</taxon>
        <taxon>Plantactinospora</taxon>
    </lineage>
</organism>
<comment type="similarity">
    <text evidence="5 12">Belongs to the protoporphyrinogen/coproporphyrinogen oxidase family. Coproporphyrinogen III oxidase subfamily.</text>
</comment>
<evidence type="ECO:0000256" key="11">
    <source>
        <dbReference type="ARBA" id="ARBA00023133"/>
    </source>
</evidence>
<sequence length="509" mass="51274">MNDTTRSGGPRIAVVGGGITGLAAALRLRDRLPAGTEITVYEQSGALGGKLRTGSLAGTTVEFGAEAFLTRDPAGGDSAAVALARRVGLADALVHPAIGRAALAIGGELRPMPPGTLVGVPGDLAAVAAVARPAAERDTDEGRPLVGPDEDPTVGELVRRRLGDEVLNRLVDPMLGGVYAGRADELSLTATMPGLARAARTEPTLTGAVRAALAAAPRPAGTPVFATVDGGVSRLVTAAAEAARAEIRLNAAVRELLPVPGGWRLVIGPTRDPELVEVDAVVLALPARPAARLLGGVDVAVGALVGRLDYASVALVSLALPGPPAGAAASDGGVLPASGGAAVLTVGGGVLPAVGGGVLPADLSGFLVPATEGTLVKAATFFTSKWAHLRRPDGTLMLRASVGRHGEEHLLQRADDELVSAVHRELSGLLGAELPEPVDSHLQRWGGALPQYAPGHLDRVAAARAALRTAHPTLVLAGAGYDGVGIPVCVRSGETAAEEIIKVLGVSRT</sequence>
<comment type="catalytic activity">
    <reaction evidence="1">
        <text>coproporphyrinogen III + 3 O2 = coproporphyrin III + 3 H2O2</text>
        <dbReference type="Rhea" id="RHEA:43436"/>
        <dbReference type="ChEBI" id="CHEBI:15379"/>
        <dbReference type="ChEBI" id="CHEBI:16240"/>
        <dbReference type="ChEBI" id="CHEBI:57309"/>
        <dbReference type="ChEBI" id="CHEBI:131725"/>
        <dbReference type="EC" id="1.3.3.15"/>
    </reaction>
    <physiologicalReaction direction="left-to-right" evidence="1">
        <dbReference type="Rhea" id="RHEA:43437"/>
    </physiologicalReaction>
</comment>
<dbReference type="EC" id="1.3.3.15" evidence="6 12"/>
<feature type="domain" description="Amine oxidase" evidence="13">
    <location>
        <begin position="19"/>
        <end position="501"/>
    </location>
</feature>
<dbReference type="NCBIfam" id="TIGR00562">
    <property type="entry name" value="proto_IX_ox"/>
    <property type="match status" value="1"/>
</dbReference>
<evidence type="ECO:0000256" key="4">
    <source>
        <dbReference type="ARBA" id="ARBA00004744"/>
    </source>
</evidence>
<evidence type="ECO:0000256" key="12">
    <source>
        <dbReference type="RuleBase" id="RU364052"/>
    </source>
</evidence>
<dbReference type="Gene3D" id="3.50.50.60">
    <property type="entry name" value="FAD/NAD(P)-binding domain"/>
    <property type="match status" value="2"/>
</dbReference>
<reference evidence="14 15" key="1">
    <citation type="submission" date="2021-01" db="EMBL/GenBank/DDBJ databases">
        <title>Whole genome shotgun sequence of Plantactinospora mayteni NBRC 109088.</title>
        <authorList>
            <person name="Komaki H."/>
            <person name="Tamura T."/>
        </authorList>
    </citation>
    <scope>NUCLEOTIDE SEQUENCE [LARGE SCALE GENOMIC DNA]</scope>
    <source>
        <strain evidence="14 15">NBRC 109088</strain>
    </source>
</reference>
<evidence type="ECO:0000256" key="2">
    <source>
        <dbReference type="ARBA" id="ARBA00001974"/>
    </source>
</evidence>
<dbReference type="RefSeq" id="WP_239313430.1">
    <property type="nucleotide sequence ID" value="NZ_BAAAZQ010000001.1"/>
</dbReference>
<proteinExistence type="inferred from homology"/>
<keyword evidence="8 12" id="KW-0285">Flavoprotein</keyword>
<evidence type="ECO:0000256" key="5">
    <source>
        <dbReference type="ARBA" id="ARBA00008310"/>
    </source>
</evidence>
<dbReference type="InterPro" id="IPR004572">
    <property type="entry name" value="Protoporphyrinogen_oxidase"/>
</dbReference>
<dbReference type="InterPro" id="IPR050464">
    <property type="entry name" value="Zeta_carotene_desat/Oxidored"/>
</dbReference>
<keyword evidence="9 12" id="KW-0274">FAD</keyword>
<comment type="cofactor">
    <cofactor evidence="2 12">
        <name>FAD</name>
        <dbReference type="ChEBI" id="CHEBI:57692"/>
    </cofactor>
</comment>
<dbReference type="InterPro" id="IPR002937">
    <property type="entry name" value="Amino_oxidase"/>
</dbReference>
<evidence type="ECO:0000259" key="13">
    <source>
        <dbReference type="Pfam" id="PF01593"/>
    </source>
</evidence>
<evidence type="ECO:0000256" key="7">
    <source>
        <dbReference type="ARBA" id="ARBA00019046"/>
    </source>
</evidence>
<evidence type="ECO:0000313" key="14">
    <source>
        <dbReference type="EMBL" id="GIG99666.1"/>
    </source>
</evidence>
<protein>
    <recommendedName>
        <fullName evidence="7 12">Coproporphyrinogen III oxidase</fullName>
        <ecNumber evidence="6 12">1.3.3.15</ecNumber>
    </recommendedName>
</protein>
<dbReference type="InterPro" id="IPR036188">
    <property type="entry name" value="FAD/NAD-bd_sf"/>
</dbReference>
<keyword evidence="11 12" id="KW-0350">Heme biosynthesis</keyword>
<evidence type="ECO:0000256" key="6">
    <source>
        <dbReference type="ARBA" id="ARBA00012402"/>
    </source>
</evidence>
<dbReference type="EMBL" id="BONX01000046">
    <property type="protein sequence ID" value="GIG99666.1"/>
    <property type="molecule type" value="Genomic_DNA"/>
</dbReference>
<name>A0ABQ4EYF6_9ACTN</name>
<keyword evidence="12" id="KW-0963">Cytoplasm</keyword>
<evidence type="ECO:0000256" key="8">
    <source>
        <dbReference type="ARBA" id="ARBA00022630"/>
    </source>
</evidence>
<comment type="pathway">
    <text evidence="4 12">Porphyrin-containing compound metabolism; protoheme biosynthesis.</text>
</comment>
<keyword evidence="15" id="KW-1185">Reference proteome</keyword>